<dbReference type="CDD" id="cd01427">
    <property type="entry name" value="HAD_like"/>
    <property type="match status" value="1"/>
</dbReference>
<keyword evidence="1" id="KW-0802">TPR repeat</keyword>
<dbReference type="InterPro" id="IPR019734">
    <property type="entry name" value="TPR_rpt"/>
</dbReference>
<evidence type="ECO:0000259" key="2">
    <source>
        <dbReference type="Pfam" id="PF00534"/>
    </source>
</evidence>
<dbReference type="Gene3D" id="1.10.150.520">
    <property type="match status" value="1"/>
</dbReference>
<feature type="repeat" description="TPR" evidence="1">
    <location>
        <begin position="35"/>
        <end position="68"/>
    </location>
</feature>
<dbReference type="GO" id="GO:0016757">
    <property type="term" value="F:glycosyltransferase activity"/>
    <property type="evidence" value="ECO:0007669"/>
    <property type="project" value="InterPro"/>
</dbReference>
<dbReference type="CDD" id="cd03801">
    <property type="entry name" value="GT4_PimA-like"/>
    <property type="match status" value="1"/>
</dbReference>
<dbReference type="SUPFAM" id="SSF53756">
    <property type="entry name" value="UDP-Glycosyltransferase/glycogen phosphorylase"/>
    <property type="match status" value="2"/>
</dbReference>
<accession>A0A261WE30</accession>
<dbReference type="Gene3D" id="3.40.50.2000">
    <property type="entry name" value="Glycogen Phosphorylase B"/>
    <property type="match status" value="3"/>
</dbReference>
<dbReference type="InterPro" id="IPR001296">
    <property type="entry name" value="Glyco_trans_1"/>
</dbReference>
<reference evidence="4" key="1">
    <citation type="journal article" date="2016" name="Sci. Rep.">
        <title>Genome analysis of the kiwifruit canker pathogen Pseudomonas syringae pv. actinidiae biovar 5.</title>
        <authorList>
            <person name="Fujikawa T."/>
            <person name="Sawada H."/>
        </authorList>
    </citation>
    <scope>NUCLEOTIDE SEQUENCE [LARGE SCALE GENOMIC DNA]</scope>
    <source>
        <strain evidence="4">MAFF 212061</strain>
    </source>
</reference>
<dbReference type="InterPro" id="IPR036412">
    <property type="entry name" value="HAD-like_sf"/>
</dbReference>
<protein>
    <recommendedName>
        <fullName evidence="2">Glycosyl transferase family 1 domain-containing protein</fullName>
    </recommendedName>
</protein>
<name>A0A261WE30_9PSED</name>
<organism evidence="3 4">
    <name type="scientific">Pseudomonas avellanae</name>
    <dbReference type="NCBI Taxonomy" id="46257"/>
    <lineage>
        <taxon>Bacteria</taxon>
        <taxon>Pseudomonadati</taxon>
        <taxon>Pseudomonadota</taxon>
        <taxon>Gammaproteobacteria</taxon>
        <taxon>Pseudomonadales</taxon>
        <taxon>Pseudomonadaceae</taxon>
        <taxon>Pseudomonas</taxon>
    </lineage>
</organism>
<dbReference type="InterPro" id="IPR023214">
    <property type="entry name" value="HAD_sf"/>
</dbReference>
<dbReference type="Proteomes" id="UP000217163">
    <property type="component" value="Unassembled WGS sequence"/>
</dbReference>
<gene>
    <name evidence="3" type="ORF">CFN58_26255</name>
</gene>
<dbReference type="EMBL" id="NKQU01000606">
    <property type="protein sequence ID" value="OZI84193.1"/>
    <property type="molecule type" value="Genomic_DNA"/>
</dbReference>
<dbReference type="PANTHER" id="PTHR12526:SF630">
    <property type="entry name" value="GLYCOSYLTRANSFERASE"/>
    <property type="match status" value="1"/>
</dbReference>
<evidence type="ECO:0000256" key="1">
    <source>
        <dbReference type="PROSITE-ProRule" id="PRU00339"/>
    </source>
</evidence>
<sequence>MNNDNALDMPSNVFLSDEVNSYLFPVCQRMKNEIKKTSLSLGNSAFKNREYESAVIYYKKALEERPELASVIDLNLIIGQKRLGKSRSAGDQQLTISQKDSLIHNISNEQYLEESVYPEYDIHASEEYKTISESGLFSHAYYNKNYLDIASSGIDPIEHYCTYGWLENRNPNASFNTHYYLGKNPDVAKSGMNPFSHWINYGRYELRKVNVIEVDPEIISSSNQPSIIFVSHEASQTGAPAVLISLMRWIKSNTTINFSVVIGAQGVWNSRFEDIAPCFYLDGTHKNGLTNELRDFCGSNVQAVYVNTIASGLYAEHLKYLGAEFITHVHEMENVFKIFEPNFSALKKICNRFIAVSQGSIDAIQKRTSADAEIFFFKPFIDPKSIYNQNLRKPTNKKIIFGCGAVEKRKGFDIFCDVAVELLSKGFENFKMYWIGSAENKDLDPDNEIKKRNLGQYVEWLGTKETPRDYFVWGDVFLLPSREDPYPLVCMEAAESGMPVICFDEKAGGMHSFVEKDAGFVVSYLDVSSMAANIVKILNNDTLKKKLGTRAREKVLERHYVDNVAPVILELLPTSIYQTGTQLDLYKKMIDDARIVSFDIFDTLITRQVNEPNIVFDLIEYNYTMNESSSLPLLKERMDSAGRVLGSHQGRVDDISIDSIYQEMTFFNNSNIEKQAEIDVCVPHKLGAELYAYAKSKNKTIYIASDMYLDQKTIESILTGCGYTRWDQLFLSSALGKKKDTGKLYSALLEHPKTAGVPAHAILHIGDNWEGDVRQAKRAGLVTKRFSPINENSLGFFTLSLEKKNQLSQKGRIWNSFCEQQTNLWHHDAPTVASDFYTKLGFELTGPLASMMAIYVKKQADKAGVKNIIFMARDGRIIKKAFDLLYSADINEGRYISSYLHLSRATVVPATLEHPLSSSDISFIIDGLHLAEKNIGYFLKKAGLDIKNKLTVRICKKYFKSLDLTPQWDDLKLLSDMFRELSEQVYTSHSKHRTEFSNYLIQHGVVAHEKSMLVDVGWLLNIQSRLEKFIHRMDSRTQILGCYVGSRDRVNKNLEHSAFLFEQGDPFTYANFIEENTTLFEILFSAPEPSAKGLKIDSITNRCTAEFKLLDMPLSKEFVVAQKIQMGAEAFFERFKKARCTFFPEIISRDYFFYIFESLVKAEHDIAKATLGNFEISLGGHHEFVVNHELVKNDNPHLDYQLKPREEYFEPAVRNAKQSQLSILIVTSSGLNNGSTRYRALHLADSLSRQGICSTIIHASENDLSAEALITQADTVLFQRCFPAQGNVGTFFETARRQGKHCLAEIDDLVFPEYVSTIGSVAGGEWDLSEAMYVATSYEDFIKKMDGCIVSTPILKNHIANTYKLPSCVYQNKVLDVRETTKVKATSRLKLIYASGTYSHKEDFLLIEHLLFQFLYEHTNCQLSILGAAQVSERILALPNVSNYPVLEYKAMLEFISRHDLMLVPLVDNIFNQAKSNVKFIESGSVGVPVLASAVGEFNSTIDHGRNGFLANTPADWLETLENLVVNPDRIDHAGHHAKTLVNKSFTTSTFEIDISFLKSKASNKSRPLN</sequence>
<dbReference type="Pfam" id="PF00534">
    <property type="entry name" value="Glycos_transf_1"/>
    <property type="match status" value="1"/>
</dbReference>
<comment type="caution">
    <text evidence="3">The sequence shown here is derived from an EMBL/GenBank/DDBJ whole genome shotgun (WGS) entry which is preliminary data.</text>
</comment>
<dbReference type="PROSITE" id="PS50005">
    <property type="entry name" value="TPR"/>
    <property type="match status" value="1"/>
</dbReference>
<dbReference type="Gene3D" id="3.40.50.1000">
    <property type="entry name" value="HAD superfamily/HAD-like"/>
    <property type="match status" value="1"/>
</dbReference>
<evidence type="ECO:0000313" key="4">
    <source>
        <dbReference type="Proteomes" id="UP000217163"/>
    </source>
</evidence>
<dbReference type="Pfam" id="PF13692">
    <property type="entry name" value="Glyco_trans_1_4"/>
    <property type="match status" value="1"/>
</dbReference>
<proteinExistence type="predicted"/>
<dbReference type="SUPFAM" id="SSF56784">
    <property type="entry name" value="HAD-like"/>
    <property type="match status" value="1"/>
</dbReference>
<feature type="domain" description="Glycosyl transferase family 1" evidence="2">
    <location>
        <begin position="388"/>
        <end position="553"/>
    </location>
</feature>
<evidence type="ECO:0000313" key="3">
    <source>
        <dbReference type="EMBL" id="OZI84193.1"/>
    </source>
</evidence>
<dbReference type="PANTHER" id="PTHR12526">
    <property type="entry name" value="GLYCOSYLTRANSFERASE"/>
    <property type="match status" value="1"/>
</dbReference>
<dbReference type="GO" id="GO:1901135">
    <property type="term" value="P:carbohydrate derivative metabolic process"/>
    <property type="evidence" value="ECO:0007669"/>
    <property type="project" value="UniProtKB-ARBA"/>
</dbReference>